<name>A0A1F7JCS1_9BACT</name>
<dbReference type="Proteomes" id="UP000178857">
    <property type="component" value="Unassembled WGS sequence"/>
</dbReference>
<accession>A0A1F7JCS1</accession>
<evidence type="ECO:0000256" key="1">
    <source>
        <dbReference type="SAM" id="Phobius"/>
    </source>
</evidence>
<keyword evidence="1" id="KW-0812">Transmembrane</keyword>
<dbReference type="InterPro" id="IPR035940">
    <property type="entry name" value="CAP_sf"/>
</dbReference>
<keyword evidence="1" id="KW-1133">Transmembrane helix</keyword>
<dbReference type="CDD" id="cd05379">
    <property type="entry name" value="CAP_bacterial"/>
    <property type="match status" value="1"/>
</dbReference>
<evidence type="ECO:0000313" key="4">
    <source>
        <dbReference type="Proteomes" id="UP000178857"/>
    </source>
</evidence>
<gene>
    <name evidence="3" type="ORF">A2970_02555</name>
</gene>
<reference evidence="3 4" key="1">
    <citation type="journal article" date="2016" name="Nat. Commun.">
        <title>Thousands of microbial genomes shed light on interconnected biogeochemical processes in an aquifer system.</title>
        <authorList>
            <person name="Anantharaman K."/>
            <person name="Brown C.T."/>
            <person name="Hug L.A."/>
            <person name="Sharon I."/>
            <person name="Castelle C.J."/>
            <person name="Probst A.J."/>
            <person name="Thomas B.C."/>
            <person name="Singh A."/>
            <person name="Wilkins M.J."/>
            <person name="Karaoz U."/>
            <person name="Brodie E.L."/>
            <person name="Williams K.H."/>
            <person name="Hubbard S.S."/>
            <person name="Banfield J.F."/>
        </authorList>
    </citation>
    <scope>NUCLEOTIDE SEQUENCE [LARGE SCALE GENOMIC DNA]</scope>
</reference>
<sequence>MQRLKKFFFHFFIPHEENNFKARSLHPDFLGFYLILALVLTFSFKQMGLNNVLGFATDITTSKLYELTNGERHKNNLSTLTYNDKLAKAAEEKANDMFIYNYWAHYSPSGKTPWDFMITSGYAYEFAGENLAKNFLFSQGVVDAWMKSQSHRENILKKEYKEVGFAVVNGVINGEETTLVVQMFGTPSTSLATLSPPVIAAQEPAPTIGEEQAVLAKQSANKKISLPTLSFNVNIVFLSFLLAALALDFYFANKFNIIRVGGKNLAHFVFIFFMFLGLLIFSRGAIL</sequence>
<dbReference type="AlphaFoldDB" id="A0A1F7JCS1"/>
<feature type="transmembrane region" description="Helical" evidence="1">
    <location>
        <begin position="231"/>
        <end position="252"/>
    </location>
</feature>
<dbReference type="Gene3D" id="3.40.33.10">
    <property type="entry name" value="CAP"/>
    <property type="match status" value="1"/>
</dbReference>
<evidence type="ECO:0000259" key="2">
    <source>
        <dbReference type="Pfam" id="PF00188"/>
    </source>
</evidence>
<dbReference type="EMBL" id="MGAT01000001">
    <property type="protein sequence ID" value="OGK53414.1"/>
    <property type="molecule type" value="Genomic_DNA"/>
</dbReference>
<dbReference type="InterPro" id="IPR014044">
    <property type="entry name" value="CAP_dom"/>
</dbReference>
<dbReference type="PANTHER" id="PTHR31157">
    <property type="entry name" value="SCP DOMAIN-CONTAINING PROTEIN"/>
    <property type="match status" value="1"/>
</dbReference>
<dbReference type="STRING" id="1802069.A2970_02555"/>
<comment type="caution">
    <text evidence="3">The sequence shown here is derived from an EMBL/GenBank/DDBJ whole genome shotgun (WGS) entry which is preliminary data.</text>
</comment>
<feature type="domain" description="SCP" evidence="2">
    <location>
        <begin position="66"/>
        <end position="170"/>
    </location>
</feature>
<organism evidence="3 4">
    <name type="scientific">Candidatus Roizmanbacteria bacterium RIFCSPLOWO2_01_FULL_44_13</name>
    <dbReference type="NCBI Taxonomy" id="1802069"/>
    <lineage>
        <taxon>Bacteria</taxon>
        <taxon>Candidatus Roizmaniibacteriota</taxon>
    </lineage>
</organism>
<keyword evidence="1" id="KW-0472">Membrane</keyword>
<dbReference type="SUPFAM" id="SSF55797">
    <property type="entry name" value="PR-1-like"/>
    <property type="match status" value="1"/>
</dbReference>
<protein>
    <recommendedName>
        <fullName evidence="2">SCP domain-containing protein</fullName>
    </recommendedName>
</protein>
<proteinExistence type="predicted"/>
<evidence type="ECO:0000313" key="3">
    <source>
        <dbReference type="EMBL" id="OGK53414.1"/>
    </source>
</evidence>
<dbReference type="PANTHER" id="PTHR31157:SF1">
    <property type="entry name" value="SCP DOMAIN-CONTAINING PROTEIN"/>
    <property type="match status" value="1"/>
</dbReference>
<dbReference type="Pfam" id="PF00188">
    <property type="entry name" value="CAP"/>
    <property type="match status" value="1"/>
</dbReference>
<feature type="transmembrane region" description="Helical" evidence="1">
    <location>
        <begin position="264"/>
        <end position="286"/>
    </location>
</feature>